<reference evidence="1" key="1">
    <citation type="journal article" date="2014" name="Front. Microbiol.">
        <title>High frequency of phylogenetically diverse reductive dehalogenase-homologous genes in deep subseafloor sedimentary metagenomes.</title>
        <authorList>
            <person name="Kawai M."/>
            <person name="Futagami T."/>
            <person name="Toyoda A."/>
            <person name="Takaki Y."/>
            <person name="Nishi S."/>
            <person name="Hori S."/>
            <person name="Arai W."/>
            <person name="Tsubouchi T."/>
            <person name="Morono Y."/>
            <person name="Uchiyama I."/>
            <person name="Ito T."/>
            <person name="Fujiyama A."/>
            <person name="Inagaki F."/>
            <person name="Takami H."/>
        </authorList>
    </citation>
    <scope>NUCLEOTIDE SEQUENCE</scope>
    <source>
        <strain evidence="1">Expedition CK06-06</strain>
    </source>
</reference>
<dbReference type="EMBL" id="BARW01032177">
    <property type="protein sequence ID" value="GAJ10383.1"/>
    <property type="molecule type" value="Genomic_DNA"/>
</dbReference>
<organism evidence="1">
    <name type="scientific">marine sediment metagenome</name>
    <dbReference type="NCBI Taxonomy" id="412755"/>
    <lineage>
        <taxon>unclassified sequences</taxon>
        <taxon>metagenomes</taxon>
        <taxon>ecological metagenomes</taxon>
    </lineage>
</organism>
<evidence type="ECO:0000313" key="1">
    <source>
        <dbReference type="EMBL" id="GAJ10383.1"/>
    </source>
</evidence>
<proteinExistence type="predicted"/>
<accession>X1TYH7</accession>
<name>X1TYH7_9ZZZZ</name>
<dbReference type="AlphaFoldDB" id="X1TYH7"/>
<sequence>MCLRDILEKLVQGNAPILLSDSNNDWEAGALLETLSEPMLKRPAYFQPGMYIAEINEGGYLGIVLYKIKQKVDA</sequence>
<protein>
    <submittedName>
        <fullName evidence="1">Uncharacterized protein</fullName>
    </submittedName>
</protein>
<comment type="caution">
    <text evidence="1">The sequence shown here is derived from an EMBL/GenBank/DDBJ whole genome shotgun (WGS) entry which is preliminary data.</text>
</comment>
<gene>
    <name evidence="1" type="ORF">S12H4_50985</name>
</gene>